<accession>A0A3D8WY29</accession>
<comment type="caution">
    <text evidence="1">The sequence shown here is derived from an EMBL/GenBank/DDBJ whole genome shotgun (WGS) entry which is preliminary data.</text>
</comment>
<dbReference type="RefSeq" id="WP_116076610.1">
    <property type="nucleotide sequence ID" value="NZ_CP187630.1"/>
</dbReference>
<gene>
    <name evidence="1" type="ORF">C3744_20775</name>
</gene>
<protein>
    <submittedName>
        <fullName evidence="1">Uncharacterized protein</fullName>
    </submittedName>
</protein>
<proteinExistence type="predicted"/>
<sequence length="241" mass="27311">MFVILNRTESGLRNELNECLQIISTSLQTVKDNKSFNKVLAVQLRILLCDTKFGRENSLINKVRTNPMLKCINNNFTSYMNAGLIEFIQPEFLFEESNSSLFLEAWLNQDVIKSNVSYQSLDNCYCPYCGSGDNSRTSNSRNIQEVQNRECFIMIMCQNCGAKFPVNLDNIIDAYEGKIENVESVNITIRDIIKNYANKNGGAHIDSELDIKGLLIAELGGEYIQSISQYIVEYFSETEAG</sequence>
<organism evidence="1 2">
    <name type="scientific">Priestia megaterium</name>
    <name type="common">Bacillus megaterium</name>
    <dbReference type="NCBI Taxonomy" id="1404"/>
    <lineage>
        <taxon>Bacteria</taxon>
        <taxon>Bacillati</taxon>
        <taxon>Bacillota</taxon>
        <taxon>Bacilli</taxon>
        <taxon>Bacillales</taxon>
        <taxon>Bacillaceae</taxon>
        <taxon>Priestia</taxon>
    </lineage>
</organism>
<dbReference type="AlphaFoldDB" id="A0A3D8WY29"/>
<name>A0A3D8WY29_PRIMG</name>
<dbReference type="EMBL" id="PQWM01000028">
    <property type="protein sequence ID" value="RDZ11498.1"/>
    <property type="molecule type" value="Genomic_DNA"/>
</dbReference>
<evidence type="ECO:0000313" key="2">
    <source>
        <dbReference type="Proteomes" id="UP000256519"/>
    </source>
</evidence>
<reference evidence="1 2" key="1">
    <citation type="journal article" date="2018" name="Appl. Environ. Microbiol.">
        <title>Antimicrobial susceptibility testing and tentative epidemiological cut-off values of five Bacillus species relevant for use as animal feed additives or for plant protection.</title>
        <authorList>
            <person name="Agerso Y."/>
            <person name="Stuer-Lauridsen B."/>
            <person name="Bjerre K."/>
            <person name="Jensen M.G."/>
            <person name="Johansen E."/>
            <person name="Bennedsen M."/>
            <person name="Brockmann E."/>
            <person name="Nielsen B."/>
        </authorList>
    </citation>
    <scope>NUCLEOTIDE SEQUENCE [LARGE SCALE GENOMIC DNA]</scope>
    <source>
        <strain evidence="1 2">CHCC20162</strain>
    </source>
</reference>
<dbReference type="Proteomes" id="UP000256519">
    <property type="component" value="Unassembled WGS sequence"/>
</dbReference>
<evidence type="ECO:0000313" key="1">
    <source>
        <dbReference type="EMBL" id="RDZ11498.1"/>
    </source>
</evidence>